<keyword evidence="1" id="KW-0805">Transcription regulation</keyword>
<dbReference type="PANTHER" id="PTHR43133:SF8">
    <property type="entry name" value="RNA POLYMERASE SIGMA FACTOR HI_1459-RELATED"/>
    <property type="match status" value="1"/>
</dbReference>
<keyword evidence="3" id="KW-0238">DNA-binding</keyword>
<proteinExistence type="predicted"/>
<protein>
    <submittedName>
        <fullName evidence="6">Sigma-70 family RNA polymerase sigma factor</fullName>
    </submittedName>
</protein>
<dbReference type="RefSeq" id="WP_219545710.1">
    <property type="nucleotide sequence ID" value="NZ_BAABFD010000015.1"/>
</dbReference>
<dbReference type="NCBIfam" id="TIGR02937">
    <property type="entry name" value="sigma70-ECF"/>
    <property type="match status" value="1"/>
</dbReference>
<evidence type="ECO:0000313" key="7">
    <source>
        <dbReference type="Proteomes" id="UP001212498"/>
    </source>
</evidence>
<keyword evidence="2" id="KW-0731">Sigma factor</keyword>
<evidence type="ECO:0000256" key="2">
    <source>
        <dbReference type="ARBA" id="ARBA00023082"/>
    </source>
</evidence>
<evidence type="ECO:0000313" key="6">
    <source>
        <dbReference type="EMBL" id="MDA0647576.1"/>
    </source>
</evidence>
<keyword evidence="7" id="KW-1185">Reference proteome</keyword>
<dbReference type="InterPro" id="IPR007627">
    <property type="entry name" value="RNA_pol_sigma70_r2"/>
</dbReference>
<accession>A0ABT4TF69</accession>
<dbReference type="PANTHER" id="PTHR43133">
    <property type="entry name" value="RNA POLYMERASE ECF-TYPE SIGMA FACTO"/>
    <property type="match status" value="1"/>
</dbReference>
<comment type="caution">
    <text evidence="6">The sequence shown here is derived from an EMBL/GenBank/DDBJ whole genome shotgun (WGS) entry which is preliminary data.</text>
</comment>
<evidence type="ECO:0000259" key="5">
    <source>
        <dbReference type="Pfam" id="PF04542"/>
    </source>
</evidence>
<dbReference type="EMBL" id="JAPNUD010000324">
    <property type="protein sequence ID" value="MDA0647576.1"/>
    <property type="molecule type" value="Genomic_DNA"/>
</dbReference>
<reference evidence="6 7" key="1">
    <citation type="submission" date="2022-11" db="EMBL/GenBank/DDBJ databases">
        <title>Nonomuraea corallina sp. nov., a new species of the genus Nonomuraea isolated from sea side sediment in Thai sea.</title>
        <authorList>
            <person name="Ngamcharungchit C."/>
            <person name="Matsumoto A."/>
            <person name="Suriyachadkun C."/>
            <person name="Panbangred W."/>
            <person name="Inahashi Y."/>
            <person name="Intra B."/>
        </authorList>
    </citation>
    <scope>NUCLEOTIDE SEQUENCE [LARGE SCALE GENOMIC DNA]</scope>
    <source>
        <strain evidence="6 7">DSM 43553</strain>
    </source>
</reference>
<name>A0ABT4TF69_9ACTN</name>
<dbReference type="Pfam" id="PF04542">
    <property type="entry name" value="Sigma70_r2"/>
    <property type="match status" value="1"/>
</dbReference>
<dbReference type="InterPro" id="IPR014284">
    <property type="entry name" value="RNA_pol_sigma-70_dom"/>
</dbReference>
<dbReference type="InterPro" id="IPR039425">
    <property type="entry name" value="RNA_pol_sigma-70-like"/>
</dbReference>
<keyword evidence="4" id="KW-0804">Transcription</keyword>
<dbReference type="Proteomes" id="UP001212498">
    <property type="component" value="Unassembled WGS sequence"/>
</dbReference>
<evidence type="ECO:0000256" key="4">
    <source>
        <dbReference type="ARBA" id="ARBA00023163"/>
    </source>
</evidence>
<evidence type="ECO:0000256" key="3">
    <source>
        <dbReference type="ARBA" id="ARBA00023125"/>
    </source>
</evidence>
<organism evidence="6 7">
    <name type="scientific">Nonomuraea ferruginea</name>
    <dbReference type="NCBI Taxonomy" id="46174"/>
    <lineage>
        <taxon>Bacteria</taxon>
        <taxon>Bacillati</taxon>
        <taxon>Actinomycetota</taxon>
        <taxon>Actinomycetes</taxon>
        <taxon>Streptosporangiales</taxon>
        <taxon>Streptosporangiaceae</taxon>
        <taxon>Nonomuraea</taxon>
    </lineage>
</organism>
<gene>
    <name evidence="6" type="ORF">OUY24_43695</name>
</gene>
<sequence>MDDTVEDTALDDTAALVKAAAGGEADAWRELYQRFSGLVWAVSRAYLPVAADAQDVAQTTWFRFAENLTRIRDPERAGAWLAATARNEALRVIRTSGRAIPVSDVALIGFDVDERSPELLLLEAEEEVAEAERAQEVWAAFQELSERCRLLLRVLIASPKPTYQEVATGLGIAVGSVGPMRGRCLKRLGTLVERRGVSGSSE</sequence>
<evidence type="ECO:0000256" key="1">
    <source>
        <dbReference type="ARBA" id="ARBA00023015"/>
    </source>
</evidence>
<feature type="domain" description="RNA polymerase sigma-70 region 2" evidence="5">
    <location>
        <begin position="31"/>
        <end position="98"/>
    </location>
</feature>